<comment type="caution">
    <text evidence="1">The sequence shown here is derived from an EMBL/GenBank/DDBJ whole genome shotgun (WGS) entry which is preliminary data.</text>
</comment>
<dbReference type="Proteomes" id="UP001457282">
    <property type="component" value="Unassembled WGS sequence"/>
</dbReference>
<gene>
    <name evidence="1" type="ORF">M0R45_018584</name>
</gene>
<dbReference type="AlphaFoldDB" id="A0AAW1X6Q9"/>
<protein>
    <submittedName>
        <fullName evidence="1">Uncharacterized protein</fullName>
    </submittedName>
</protein>
<dbReference type="EMBL" id="JBEDUW010000004">
    <property type="protein sequence ID" value="KAK9931305.1"/>
    <property type="molecule type" value="Genomic_DNA"/>
</dbReference>
<evidence type="ECO:0000313" key="1">
    <source>
        <dbReference type="EMBL" id="KAK9931305.1"/>
    </source>
</evidence>
<keyword evidence="2" id="KW-1185">Reference proteome</keyword>
<proteinExistence type="predicted"/>
<organism evidence="1 2">
    <name type="scientific">Rubus argutus</name>
    <name type="common">Southern blackberry</name>
    <dbReference type="NCBI Taxonomy" id="59490"/>
    <lineage>
        <taxon>Eukaryota</taxon>
        <taxon>Viridiplantae</taxon>
        <taxon>Streptophyta</taxon>
        <taxon>Embryophyta</taxon>
        <taxon>Tracheophyta</taxon>
        <taxon>Spermatophyta</taxon>
        <taxon>Magnoliopsida</taxon>
        <taxon>eudicotyledons</taxon>
        <taxon>Gunneridae</taxon>
        <taxon>Pentapetalae</taxon>
        <taxon>rosids</taxon>
        <taxon>fabids</taxon>
        <taxon>Rosales</taxon>
        <taxon>Rosaceae</taxon>
        <taxon>Rosoideae</taxon>
        <taxon>Rosoideae incertae sedis</taxon>
        <taxon>Rubus</taxon>
    </lineage>
</organism>
<evidence type="ECO:0000313" key="2">
    <source>
        <dbReference type="Proteomes" id="UP001457282"/>
    </source>
</evidence>
<reference evidence="1 2" key="1">
    <citation type="journal article" date="2023" name="G3 (Bethesda)">
        <title>A chromosome-length genome assembly and annotation of blackberry (Rubus argutus, cv. 'Hillquist').</title>
        <authorList>
            <person name="Bruna T."/>
            <person name="Aryal R."/>
            <person name="Dudchenko O."/>
            <person name="Sargent D.J."/>
            <person name="Mead D."/>
            <person name="Buti M."/>
            <person name="Cavallini A."/>
            <person name="Hytonen T."/>
            <person name="Andres J."/>
            <person name="Pham M."/>
            <person name="Weisz D."/>
            <person name="Mascagni F."/>
            <person name="Usai G."/>
            <person name="Natali L."/>
            <person name="Bassil N."/>
            <person name="Fernandez G.E."/>
            <person name="Lomsadze A."/>
            <person name="Armour M."/>
            <person name="Olukolu B."/>
            <person name="Poorten T."/>
            <person name="Britton C."/>
            <person name="Davik J."/>
            <person name="Ashrafi H."/>
            <person name="Aiden E.L."/>
            <person name="Borodovsky M."/>
            <person name="Worthington M."/>
        </authorList>
    </citation>
    <scope>NUCLEOTIDE SEQUENCE [LARGE SCALE GENOMIC DNA]</scope>
    <source>
        <strain evidence="1">PI 553951</strain>
    </source>
</reference>
<accession>A0AAW1X6Q9</accession>
<sequence>MDIIQVPQASHRKLSSLEEAFRQHETHCHYKHGIEEALLLRQYLCDEAAIVVAAAVAVVVAAGDDEIVARLKRRVFWPLSEASEGTLAFFLKWVLQ</sequence>
<name>A0AAW1X6Q9_RUBAR</name>